<evidence type="ECO:0000313" key="10">
    <source>
        <dbReference type="EMBL" id="HIQ62611.1"/>
    </source>
</evidence>
<evidence type="ECO:0000313" key="11">
    <source>
        <dbReference type="Proteomes" id="UP000886819"/>
    </source>
</evidence>
<proteinExistence type="inferred from homology"/>
<evidence type="ECO:0000256" key="8">
    <source>
        <dbReference type="ARBA" id="ARBA00023136"/>
    </source>
</evidence>
<comment type="similarity">
    <text evidence="1">Belongs to the ABC transporter superfamily.</text>
</comment>
<keyword evidence="7" id="KW-0029">Amino-acid transport</keyword>
<dbReference type="InterPro" id="IPR003593">
    <property type="entry name" value="AAA+_ATPase"/>
</dbReference>
<protein>
    <submittedName>
        <fullName evidence="10">ATP-binding cassette domain-containing protein</fullName>
    </submittedName>
</protein>
<dbReference type="InterPro" id="IPR017871">
    <property type="entry name" value="ABC_transporter-like_CS"/>
</dbReference>
<dbReference type="PROSITE" id="PS00211">
    <property type="entry name" value="ABC_TRANSPORTER_1"/>
    <property type="match status" value="1"/>
</dbReference>
<dbReference type="SUPFAM" id="SSF55021">
    <property type="entry name" value="ACT-like"/>
    <property type="match status" value="1"/>
</dbReference>
<name>A0A9D0YWD6_9FIRM</name>
<evidence type="ECO:0000259" key="9">
    <source>
        <dbReference type="PROSITE" id="PS50893"/>
    </source>
</evidence>
<keyword evidence="5 10" id="KW-0067">ATP-binding</keyword>
<dbReference type="InterPro" id="IPR041701">
    <property type="entry name" value="MetN_ABC"/>
</dbReference>
<dbReference type="SMART" id="SM00382">
    <property type="entry name" value="AAA"/>
    <property type="match status" value="1"/>
</dbReference>
<dbReference type="AlphaFoldDB" id="A0A9D0YWD6"/>
<dbReference type="Pfam" id="PF09383">
    <property type="entry name" value="NIL"/>
    <property type="match status" value="1"/>
</dbReference>
<dbReference type="Gene3D" id="3.40.50.300">
    <property type="entry name" value="P-loop containing nucleotide triphosphate hydrolases"/>
    <property type="match status" value="1"/>
</dbReference>
<evidence type="ECO:0000256" key="4">
    <source>
        <dbReference type="ARBA" id="ARBA00022741"/>
    </source>
</evidence>
<evidence type="ECO:0000256" key="7">
    <source>
        <dbReference type="ARBA" id="ARBA00022970"/>
    </source>
</evidence>
<keyword evidence="4" id="KW-0547">Nucleotide-binding</keyword>
<dbReference type="Gene3D" id="3.30.70.260">
    <property type="match status" value="1"/>
</dbReference>
<dbReference type="EMBL" id="DVFI01000046">
    <property type="protein sequence ID" value="HIQ62611.1"/>
    <property type="molecule type" value="Genomic_DNA"/>
</dbReference>
<dbReference type="SUPFAM" id="SSF52540">
    <property type="entry name" value="P-loop containing nucleoside triphosphate hydrolases"/>
    <property type="match status" value="1"/>
</dbReference>
<dbReference type="PROSITE" id="PS50893">
    <property type="entry name" value="ABC_TRANSPORTER_2"/>
    <property type="match status" value="1"/>
</dbReference>
<dbReference type="InterPro" id="IPR018449">
    <property type="entry name" value="NIL_domain"/>
</dbReference>
<comment type="caution">
    <text evidence="10">The sequence shown here is derived from an EMBL/GenBank/DDBJ whole genome shotgun (WGS) entry which is preliminary data.</text>
</comment>
<dbReference type="GO" id="GO:0006865">
    <property type="term" value="P:amino acid transport"/>
    <property type="evidence" value="ECO:0007669"/>
    <property type="project" value="UniProtKB-KW"/>
</dbReference>
<evidence type="ECO:0000256" key="6">
    <source>
        <dbReference type="ARBA" id="ARBA00022967"/>
    </source>
</evidence>
<organism evidence="10 11">
    <name type="scientific">Candidatus Avichristensenella intestinipullorum</name>
    <dbReference type="NCBI Taxonomy" id="2840693"/>
    <lineage>
        <taxon>Bacteria</taxon>
        <taxon>Bacillati</taxon>
        <taxon>Bacillota</taxon>
        <taxon>Clostridia</taxon>
        <taxon>Candidatus Avichristensenella</taxon>
    </lineage>
</organism>
<dbReference type="SMART" id="SM00930">
    <property type="entry name" value="NIL"/>
    <property type="match status" value="1"/>
</dbReference>
<accession>A0A9D0YWD6</accession>
<keyword evidence="2" id="KW-0813">Transport</keyword>
<evidence type="ECO:0000256" key="1">
    <source>
        <dbReference type="ARBA" id="ARBA00005417"/>
    </source>
</evidence>
<dbReference type="InterPro" id="IPR003439">
    <property type="entry name" value="ABC_transporter-like_ATP-bd"/>
</dbReference>
<dbReference type="GO" id="GO:0005524">
    <property type="term" value="F:ATP binding"/>
    <property type="evidence" value="ECO:0007669"/>
    <property type="project" value="UniProtKB-KW"/>
</dbReference>
<dbReference type="Proteomes" id="UP000886819">
    <property type="component" value="Unassembled WGS sequence"/>
</dbReference>
<dbReference type="Pfam" id="PF00005">
    <property type="entry name" value="ABC_tran"/>
    <property type="match status" value="1"/>
</dbReference>
<feature type="domain" description="ABC transporter" evidence="9">
    <location>
        <begin position="16"/>
        <end position="255"/>
    </location>
</feature>
<keyword evidence="6" id="KW-1278">Translocase</keyword>
<evidence type="ECO:0000256" key="2">
    <source>
        <dbReference type="ARBA" id="ARBA00022448"/>
    </source>
</evidence>
<keyword evidence="8" id="KW-0472">Membrane</keyword>
<dbReference type="CDD" id="cd03258">
    <property type="entry name" value="ABC_MetN_methionine_transporter"/>
    <property type="match status" value="1"/>
</dbReference>
<dbReference type="GO" id="GO:0016887">
    <property type="term" value="F:ATP hydrolysis activity"/>
    <property type="evidence" value="ECO:0007669"/>
    <property type="project" value="InterPro"/>
</dbReference>
<reference evidence="10" key="1">
    <citation type="submission" date="2020-10" db="EMBL/GenBank/DDBJ databases">
        <authorList>
            <person name="Gilroy R."/>
        </authorList>
    </citation>
    <scope>NUCLEOTIDE SEQUENCE</scope>
    <source>
        <strain evidence="10">ChiHile30-977</strain>
    </source>
</reference>
<dbReference type="PANTHER" id="PTHR43166:SF30">
    <property type="entry name" value="METHIONINE IMPORT ATP-BINDING PROTEIN METN"/>
    <property type="match status" value="1"/>
</dbReference>
<dbReference type="FunFam" id="3.40.50.300:FF:000056">
    <property type="entry name" value="Cell division ATP-binding protein FtsE"/>
    <property type="match status" value="1"/>
</dbReference>
<gene>
    <name evidence="10" type="ORF">IAA66_03370</name>
</gene>
<keyword evidence="3" id="KW-1003">Cell membrane</keyword>
<evidence type="ECO:0000256" key="5">
    <source>
        <dbReference type="ARBA" id="ARBA00022840"/>
    </source>
</evidence>
<dbReference type="InterPro" id="IPR050086">
    <property type="entry name" value="MetN_ABC_transporter-like"/>
</dbReference>
<dbReference type="GO" id="GO:0005886">
    <property type="term" value="C:plasma membrane"/>
    <property type="evidence" value="ECO:0007669"/>
    <property type="project" value="UniProtKB-ARBA"/>
</dbReference>
<reference evidence="10" key="2">
    <citation type="journal article" date="2021" name="PeerJ">
        <title>Extensive microbial diversity within the chicken gut microbiome revealed by metagenomics and culture.</title>
        <authorList>
            <person name="Gilroy R."/>
            <person name="Ravi A."/>
            <person name="Getino M."/>
            <person name="Pursley I."/>
            <person name="Horton D.L."/>
            <person name="Alikhan N.F."/>
            <person name="Baker D."/>
            <person name="Gharbi K."/>
            <person name="Hall N."/>
            <person name="Watson M."/>
            <person name="Adriaenssens E.M."/>
            <person name="Foster-Nyarko E."/>
            <person name="Jarju S."/>
            <person name="Secka A."/>
            <person name="Antonio M."/>
            <person name="Oren A."/>
            <person name="Chaudhuri R.R."/>
            <person name="La Ragione R."/>
            <person name="Hildebrand F."/>
            <person name="Pallen M.J."/>
        </authorList>
    </citation>
    <scope>NUCLEOTIDE SEQUENCE</scope>
    <source>
        <strain evidence="10">ChiHile30-977</strain>
    </source>
</reference>
<sequence length="357" mass="39249">MEGHAVQNREELPVVIDIQGVHKTFPAQGGDIVALDGIDLSIRKGDIFGIIGMSGAGKSTLIRCINRLEAPTEGRILIHGKNILTAGERDLLAMRRSVGMIFQQFNLLMQRTVEKNVFFPLEIAGVPRDKARERARELLALVGLEEKARAYPAQLSGGQKQRVAIARALATNPDVLLCDEATSALDPMTTQSILSLLQDINRRLGITMVIITHEMQVIRQICTHVAIIDGGRIAEQGDVADIFTNPRTPAARRLFRMPAENAISRGRCVRIVFDGSTLDEPVIANMALTCNTPVSILSAEIRRLKGQSFGQMVVRLPEDEASAQTALAYLHSQHLTVEEVDPSDDEWHAGRDWEGDL</sequence>
<dbReference type="InterPro" id="IPR045865">
    <property type="entry name" value="ACT-like_dom_sf"/>
</dbReference>
<dbReference type="PANTHER" id="PTHR43166">
    <property type="entry name" value="AMINO ACID IMPORT ATP-BINDING PROTEIN"/>
    <property type="match status" value="1"/>
</dbReference>
<evidence type="ECO:0000256" key="3">
    <source>
        <dbReference type="ARBA" id="ARBA00022475"/>
    </source>
</evidence>
<dbReference type="InterPro" id="IPR027417">
    <property type="entry name" value="P-loop_NTPase"/>
</dbReference>